<dbReference type="OrthoDB" id="189997at2759"/>
<evidence type="ECO:0000256" key="7">
    <source>
        <dbReference type="ARBA" id="ARBA00023242"/>
    </source>
</evidence>
<keyword evidence="2" id="KW-0479">Metal-binding</keyword>
<keyword evidence="6" id="KW-0804">Transcription</keyword>
<comment type="subcellular location">
    <subcellularLocation>
        <location evidence="1">Nucleus</location>
    </subcellularLocation>
</comment>
<evidence type="ECO:0000256" key="3">
    <source>
        <dbReference type="ARBA" id="ARBA00022833"/>
    </source>
</evidence>
<dbReference type="EMBL" id="JAPZBU010000012">
    <property type="protein sequence ID" value="KAJ5376457.1"/>
    <property type="molecule type" value="Genomic_DNA"/>
</dbReference>
<dbReference type="AlphaFoldDB" id="A0A9W9SE36"/>
<dbReference type="GO" id="GO:0000981">
    <property type="term" value="F:DNA-binding transcription factor activity, RNA polymerase II-specific"/>
    <property type="evidence" value="ECO:0007669"/>
    <property type="project" value="TreeGrafter"/>
</dbReference>
<proteinExistence type="predicted"/>
<dbReference type="Proteomes" id="UP001147747">
    <property type="component" value="Unassembled WGS sequence"/>
</dbReference>
<dbReference type="GO" id="GO:0005634">
    <property type="term" value="C:nucleus"/>
    <property type="evidence" value="ECO:0007669"/>
    <property type="project" value="UniProtKB-SubCell"/>
</dbReference>
<reference evidence="8" key="2">
    <citation type="journal article" date="2023" name="IMA Fungus">
        <title>Comparative genomic study of the Penicillium genus elucidates a diverse pangenome and 15 lateral gene transfer events.</title>
        <authorList>
            <person name="Petersen C."/>
            <person name="Sorensen T."/>
            <person name="Nielsen M.R."/>
            <person name="Sondergaard T.E."/>
            <person name="Sorensen J.L."/>
            <person name="Fitzpatrick D.A."/>
            <person name="Frisvad J.C."/>
            <person name="Nielsen K.L."/>
        </authorList>
    </citation>
    <scope>NUCLEOTIDE SEQUENCE</scope>
    <source>
        <strain evidence="8">IBT 29677</strain>
    </source>
</reference>
<dbReference type="GO" id="GO:0043565">
    <property type="term" value="F:sequence-specific DNA binding"/>
    <property type="evidence" value="ECO:0007669"/>
    <property type="project" value="TreeGrafter"/>
</dbReference>
<sequence>MTYGIHAFRNRSLLGCIQTQIYADTTLSDPEICGARVQELLDRLENWKASIPPPMPPPESGTLSFFTTPDWYQANYNLVILHLFRVQITNQNERGKAVEAVFSRCLFAAKDICHSYRRQFIGKPTTCTWGALHNLFLAGLTYLYCLWMSPEARRLSRHDQISSTCIDCTMVLVVLAERWADAAPYRDIFEALASSTMTMIANSQQGDITAQPSHLSWEEYCPKDLSQWVENVAESGNSSGIDQLMSGFMDDLFPS</sequence>
<keyword evidence="7" id="KW-0539">Nucleus</keyword>
<keyword evidence="9" id="KW-1185">Reference proteome</keyword>
<evidence type="ECO:0000256" key="1">
    <source>
        <dbReference type="ARBA" id="ARBA00004123"/>
    </source>
</evidence>
<dbReference type="PANTHER" id="PTHR47782">
    <property type="entry name" value="ZN(II)2CYS6 TRANSCRIPTION FACTOR (EUROFUNG)-RELATED"/>
    <property type="match status" value="1"/>
</dbReference>
<dbReference type="GeneID" id="81376960"/>
<dbReference type="GO" id="GO:0045944">
    <property type="term" value="P:positive regulation of transcription by RNA polymerase II"/>
    <property type="evidence" value="ECO:0007669"/>
    <property type="project" value="TreeGrafter"/>
</dbReference>
<reference evidence="8" key="1">
    <citation type="submission" date="2022-12" db="EMBL/GenBank/DDBJ databases">
        <authorList>
            <person name="Petersen C."/>
        </authorList>
    </citation>
    <scope>NUCLEOTIDE SEQUENCE</scope>
    <source>
        <strain evidence="8">IBT 29677</strain>
    </source>
</reference>
<evidence type="ECO:0000256" key="2">
    <source>
        <dbReference type="ARBA" id="ARBA00022723"/>
    </source>
</evidence>
<evidence type="ECO:0000313" key="9">
    <source>
        <dbReference type="Proteomes" id="UP001147747"/>
    </source>
</evidence>
<comment type="caution">
    <text evidence="8">The sequence shown here is derived from an EMBL/GenBank/DDBJ whole genome shotgun (WGS) entry which is preliminary data.</text>
</comment>
<evidence type="ECO:0000256" key="5">
    <source>
        <dbReference type="ARBA" id="ARBA00023125"/>
    </source>
</evidence>
<dbReference type="InterPro" id="IPR052202">
    <property type="entry name" value="Yeast_MetPath_Reg"/>
</dbReference>
<dbReference type="PANTHER" id="PTHR47782:SF12">
    <property type="entry name" value="ZN(II)2CYS6 TRANSCRIPTION FACTOR (EUROFUNG)"/>
    <property type="match status" value="1"/>
</dbReference>
<name>A0A9W9SE36_9EURO</name>
<evidence type="ECO:0000256" key="4">
    <source>
        <dbReference type="ARBA" id="ARBA00023015"/>
    </source>
</evidence>
<dbReference type="CDD" id="cd12148">
    <property type="entry name" value="fungal_TF_MHR"/>
    <property type="match status" value="1"/>
</dbReference>
<accession>A0A9W9SE36</accession>
<keyword evidence="5" id="KW-0238">DNA-binding</keyword>
<keyword evidence="3" id="KW-0862">Zinc</keyword>
<gene>
    <name evidence="8" type="ORF">N7509_013343</name>
</gene>
<keyword evidence="4" id="KW-0805">Transcription regulation</keyword>
<evidence type="ECO:0000256" key="6">
    <source>
        <dbReference type="ARBA" id="ARBA00023163"/>
    </source>
</evidence>
<protein>
    <recommendedName>
        <fullName evidence="10">Transcription factor domain-containing protein</fullName>
    </recommendedName>
</protein>
<organism evidence="8 9">
    <name type="scientific">Penicillium cosmopolitanum</name>
    <dbReference type="NCBI Taxonomy" id="1131564"/>
    <lineage>
        <taxon>Eukaryota</taxon>
        <taxon>Fungi</taxon>
        <taxon>Dikarya</taxon>
        <taxon>Ascomycota</taxon>
        <taxon>Pezizomycotina</taxon>
        <taxon>Eurotiomycetes</taxon>
        <taxon>Eurotiomycetidae</taxon>
        <taxon>Eurotiales</taxon>
        <taxon>Aspergillaceae</taxon>
        <taxon>Penicillium</taxon>
    </lineage>
</organism>
<dbReference type="RefSeq" id="XP_056481487.1">
    <property type="nucleotide sequence ID" value="XM_056637980.1"/>
</dbReference>
<evidence type="ECO:0000313" key="8">
    <source>
        <dbReference type="EMBL" id="KAJ5376457.1"/>
    </source>
</evidence>
<dbReference type="GO" id="GO:0046872">
    <property type="term" value="F:metal ion binding"/>
    <property type="evidence" value="ECO:0007669"/>
    <property type="project" value="UniProtKB-KW"/>
</dbReference>
<evidence type="ECO:0008006" key="10">
    <source>
        <dbReference type="Google" id="ProtNLM"/>
    </source>
</evidence>